<accession>A0A081BEZ4</accession>
<evidence type="ECO:0000256" key="4">
    <source>
        <dbReference type="ARBA" id="ARBA00023163"/>
    </source>
</evidence>
<dbReference type="SUPFAM" id="SSF88659">
    <property type="entry name" value="Sigma3 and sigma4 domains of RNA polymerase sigma factors"/>
    <property type="match status" value="1"/>
</dbReference>
<dbReference type="STRING" id="1333998.M2A_3111"/>
<dbReference type="Proteomes" id="UP000028702">
    <property type="component" value="Unassembled WGS sequence"/>
</dbReference>
<dbReference type="InterPro" id="IPR013325">
    <property type="entry name" value="RNA_pol_sigma_r2"/>
</dbReference>
<keyword evidence="3" id="KW-0731">Sigma factor</keyword>
<evidence type="ECO:0000313" key="7">
    <source>
        <dbReference type="EMBL" id="GAK46612.1"/>
    </source>
</evidence>
<evidence type="ECO:0000256" key="3">
    <source>
        <dbReference type="ARBA" id="ARBA00023082"/>
    </source>
</evidence>
<dbReference type="Pfam" id="PF04542">
    <property type="entry name" value="Sigma70_r2"/>
    <property type="match status" value="1"/>
</dbReference>
<proteinExistence type="inferred from homology"/>
<evidence type="ECO:0000313" key="8">
    <source>
        <dbReference type="Proteomes" id="UP000028702"/>
    </source>
</evidence>
<evidence type="ECO:0000256" key="1">
    <source>
        <dbReference type="ARBA" id="ARBA00010641"/>
    </source>
</evidence>
<dbReference type="PANTHER" id="PTHR43133:SF32">
    <property type="entry name" value="BLR3042 PROTEIN"/>
    <property type="match status" value="1"/>
</dbReference>
<dbReference type="InterPro" id="IPR013249">
    <property type="entry name" value="RNA_pol_sigma70_r4_t2"/>
</dbReference>
<sequence>MSQSEEDRQRFLIARIAAGDEKAFAALYETFEKRLFAFIRSKLNDPNEAADILHEIFMDVWRKAGKFEGRSKVSTWLMSIAFHKTVDRLRKKKGQHVALDDEAFEIADEGPGAADILQSAQEAAHVKTCLDKLPDVQRLVLHMAFFEELSYARIGEVMDRPEGTIKTRVYHAKQAMKKCLGLLLGEAA</sequence>
<dbReference type="RefSeq" id="WP_045449389.1">
    <property type="nucleotide sequence ID" value="NZ_BBIO01000022.1"/>
</dbReference>
<feature type="domain" description="RNA polymerase sigma-70 region 2" evidence="5">
    <location>
        <begin position="27"/>
        <end position="93"/>
    </location>
</feature>
<protein>
    <submittedName>
        <fullName evidence="7">RNA polymerase sigma factor</fullName>
    </submittedName>
</protein>
<dbReference type="InterPro" id="IPR014284">
    <property type="entry name" value="RNA_pol_sigma-70_dom"/>
</dbReference>
<dbReference type="eggNOG" id="COG1595">
    <property type="taxonomic scope" value="Bacteria"/>
</dbReference>
<keyword evidence="8" id="KW-1185">Reference proteome</keyword>
<dbReference type="Pfam" id="PF08281">
    <property type="entry name" value="Sigma70_r4_2"/>
    <property type="match status" value="1"/>
</dbReference>
<organism evidence="7 8">
    <name type="scientific">Tepidicaulis marinus</name>
    <dbReference type="NCBI Taxonomy" id="1333998"/>
    <lineage>
        <taxon>Bacteria</taxon>
        <taxon>Pseudomonadati</taxon>
        <taxon>Pseudomonadota</taxon>
        <taxon>Alphaproteobacteria</taxon>
        <taxon>Hyphomicrobiales</taxon>
        <taxon>Parvibaculaceae</taxon>
        <taxon>Tepidicaulis</taxon>
    </lineage>
</organism>
<evidence type="ECO:0000259" key="5">
    <source>
        <dbReference type="Pfam" id="PF04542"/>
    </source>
</evidence>
<reference evidence="7 8" key="1">
    <citation type="submission" date="2014-07" db="EMBL/GenBank/DDBJ databases">
        <title>Tepidicaulis marinum gen. nov., sp. nov., a novel marine bacterium denitrifying nitrate to nitrous oxide strictly under microaerobic conditions.</title>
        <authorList>
            <person name="Takeuchi M."/>
            <person name="Yamagishi T."/>
            <person name="Kamagata Y."/>
            <person name="Oshima K."/>
            <person name="Hattori M."/>
            <person name="Katayama T."/>
            <person name="Hanada S."/>
            <person name="Tamaki H."/>
            <person name="Marumo K."/>
            <person name="Maeda H."/>
            <person name="Nedachi M."/>
            <person name="Iwasaki W."/>
            <person name="Suwa Y."/>
            <person name="Sakata S."/>
        </authorList>
    </citation>
    <scope>NUCLEOTIDE SEQUENCE [LARGE SCALE GENOMIC DNA]</scope>
    <source>
        <strain evidence="7 8">MA2</strain>
    </source>
</reference>
<dbReference type="NCBIfam" id="TIGR02937">
    <property type="entry name" value="sigma70-ECF"/>
    <property type="match status" value="1"/>
</dbReference>
<dbReference type="GO" id="GO:0016987">
    <property type="term" value="F:sigma factor activity"/>
    <property type="evidence" value="ECO:0007669"/>
    <property type="project" value="UniProtKB-KW"/>
</dbReference>
<keyword evidence="4" id="KW-0804">Transcription</keyword>
<dbReference type="InterPro" id="IPR013324">
    <property type="entry name" value="RNA_pol_sigma_r3/r4-like"/>
</dbReference>
<dbReference type="PANTHER" id="PTHR43133">
    <property type="entry name" value="RNA POLYMERASE ECF-TYPE SIGMA FACTO"/>
    <property type="match status" value="1"/>
</dbReference>
<dbReference type="GO" id="GO:0006352">
    <property type="term" value="P:DNA-templated transcription initiation"/>
    <property type="evidence" value="ECO:0007669"/>
    <property type="project" value="InterPro"/>
</dbReference>
<dbReference type="EMBL" id="BBIO01000022">
    <property type="protein sequence ID" value="GAK46612.1"/>
    <property type="molecule type" value="Genomic_DNA"/>
</dbReference>
<dbReference type="Gene3D" id="1.10.10.10">
    <property type="entry name" value="Winged helix-like DNA-binding domain superfamily/Winged helix DNA-binding domain"/>
    <property type="match status" value="1"/>
</dbReference>
<comment type="similarity">
    <text evidence="1">Belongs to the sigma-70 factor family. ECF subfamily.</text>
</comment>
<dbReference type="GO" id="GO:0003677">
    <property type="term" value="F:DNA binding"/>
    <property type="evidence" value="ECO:0007669"/>
    <property type="project" value="InterPro"/>
</dbReference>
<dbReference type="SUPFAM" id="SSF88946">
    <property type="entry name" value="Sigma2 domain of RNA polymerase sigma factors"/>
    <property type="match status" value="1"/>
</dbReference>
<evidence type="ECO:0000256" key="2">
    <source>
        <dbReference type="ARBA" id="ARBA00023015"/>
    </source>
</evidence>
<feature type="domain" description="RNA polymerase sigma factor 70 region 4 type 2" evidence="6">
    <location>
        <begin position="127"/>
        <end position="176"/>
    </location>
</feature>
<dbReference type="InterPro" id="IPR007627">
    <property type="entry name" value="RNA_pol_sigma70_r2"/>
</dbReference>
<dbReference type="Gene3D" id="1.10.1740.10">
    <property type="match status" value="1"/>
</dbReference>
<name>A0A081BEZ4_9HYPH</name>
<dbReference type="CDD" id="cd06171">
    <property type="entry name" value="Sigma70_r4"/>
    <property type="match status" value="1"/>
</dbReference>
<keyword evidence="2" id="KW-0805">Transcription regulation</keyword>
<gene>
    <name evidence="7" type="ORF">M2A_3111</name>
</gene>
<dbReference type="AlphaFoldDB" id="A0A081BEZ4"/>
<comment type="caution">
    <text evidence="7">The sequence shown here is derived from an EMBL/GenBank/DDBJ whole genome shotgun (WGS) entry which is preliminary data.</text>
</comment>
<dbReference type="InterPro" id="IPR036388">
    <property type="entry name" value="WH-like_DNA-bd_sf"/>
</dbReference>
<dbReference type="InterPro" id="IPR039425">
    <property type="entry name" value="RNA_pol_sigma-70-like"/>
</dbReference>
<evidence type="ECO:0000259" key="6">
    <source>
        <dbReference type="Pfam" id="PF08281"/>
    </source>
</evidence>